<dbReference type="Pfam" id="PF20259">
    <property type="entry name" value="tRNA_Me_trans_M"/>
    <property type="match status" value="1"/>
</dbReference>
<dbReference type="AlphaFoldDB" id="A0A4P6ZH01"/>
<dbReference type="Gene3D" id="2.30.30.280">
    <property type="entry name" value="Adenine nucleotide alpha hydrolases-like domains"/>
    <property type="match status" value="1"/>
</dbReference>
<dbReference type="EMBL" id="CP037954">
    <property type="protein sequence ID" value="QBO58838.1"/>
    <property type="molecule type" value="Genomic_DNA"/>
</dbReference>
<feature type="domain" description="tRNA-specific 2-thiouridylase MnmA-like central" evidence="1">
    <location>
        <begin position="44"/>
        <end position="89"/>
    </location>
</feature>
<evidence type="ECO:0000259" key="1">
    <source>
        <dbReference type="Pfam" id="PF20259"/>
    </source>
</evidence>
<dbReference type="OrthoDB" id="9800696at2"/>
<dbReference type="GO" id="GO:0103016">
    <property type="term" value="F:tRNA-uridine 2-sulfurtransferase activity"/>
    <property type="evidence" value="ECO:0007669"/>
    <property type="project" value="UniProtKB-EC"/>
</dbReference>
<reference evidence="2 3" key="1">
    <citation type="submission" date="2019-03" db="EMBL/GenBank/DDBJ databases">
        <authorList>
            <person name="Kim H."/>
            <person name="Yu S.-M."/>
        </authorList>
    </citation>
    <scope>NUCLEOTIDE SEQUENCE [LARGE SCALE GENOMIC DNA]</scope>
    <source>
        <strain evidence="2 3">NBC122</strain>
    </source>
</reference>
<sequence>MTIKGQIVEIPENSPLYKREIPAFLSKKESLLWESQKNRYSLFDGFLVGEHAGVDHFKTGQRKGINVGGKKKPLYVIAIDKDENRLFVGAGENHPGLWANVLSFPETFFHWNRQISFTPKERENGIAVEVLASAVEEKIPAKLYIFDDTVFLEFDKPALITIRENPVSVFYRNTIIANTIN</sequence>
<dbReference type="Proteomes" id="UP000294419">
    <property type="component" value="Chromosome"/>
</dbReference>
<proteinExistence type="predicted"/>
<gene>
    <name evidence="2" type="primary">mnmA_2</name>
    <name evidence="2" type="ORF">NBC122_02030</name>
</gene>
<protein>
    <submittedName>
        <fullName evidence="2">tRNA-specific 2-thiouridylase MnmA</fullName>
        <ecNumber evidence="2">2.8.1.13</ecNumber>
    </submittedName>
</protein>
<dbReference type="InterPro" id="IPR046884">
    <property type="entry name" value="MnmA-like_central"/>
</dbReference>
<name>A0A4P6ZH01_9FLAO</name>
<dbReference type="RefSeq" id="WP_133440222.1">
    <property type="nucleotide sequence ID" value="NZ_CP037954.1"/>
</dbReference>
<dbReference type="KEGG" id="csal:NBC122_02030"/>
<keyword evidence="2" id="KW-0808">Transferase</keyword>
<organism evidence="2 3">
    <name type="scientific">Chryseobacterium salivictor</name>
    <dbReference type="NCBI Taxonomy" id="2547600"/>
    <lineage>
        <taxon>Bacteria</taxon>
        <taxon>Pseudomonadati</taxon>
        <taxon>Bacteroidota</taxon>
        <taxon>Flavobacteriia</taxon>
        <taxon>Flavobacteriales</taxon>
        <taxon>Weeksellaceae</taxon>
        <taxon>Chryseobacterium group</taxon>
        <taxon>Chryseobacterium</taxon>
    </lineage>
</organism>
<dbReference type="EC" id="2.8.1.13" evidence="2"/>
<dbReference type="InterPro" id="IPR023382">
    <property type="entry name" value="MnmA-like_central_sf"/>
</dbReference>
<evidence type="ECO:0000313" key="3">
    <source>
        <dbReference type="Proteomes" id="UP000294419"/>
    </source>
</evidence>
<accession>A0A4P6ZH01</accession>
<keyword evidence="3" id="KW-1185">Reference proteome</keyword>
<evidence type="ECO:0000313" key="2">
    <source>
        <dbReference type="EMBL" id="QBO58838.1"/>
    </source>
</evidence>